<dbReference type="EMBL" id="CP009687">
    <property type="protein sequence ID" value="AKL96990.1"/>
    <property type="molecule type" value="Genomic_DNA"/>
</dbReference>
<dbReference type="STRING" id="84022.CACET_c35590"/>
<organism evidence="1 2">
    <name type="scientific">Clostridium aceticum</name>
    <dbReference type="NCBI Taxonomy" id="84022"/>
    <lineage>
        <taxon>Bacteria</taxon>
        <taxon>Bacillati</taxon>
        <taxon>Bacillota</taxon>
        <taxon>Clostridia</taxon>
        <taxon>Eubacteriales</taxon>
        <taxon>Clostridiaceae</taxon>
        <taxon>Clostridium</taxon>
    </lineage>
</organism>
<reference evidence="1 2" key="1">
    <citation type="submission" date="2014-10" db="EMBL/GenBank/DDBJ databases">
        <title>Genome sequence of Clostridium aceticum DSM 1496.</title>
        <authorList>
            <person name="Poehlein A."/>
            <person name="Schiel-Bengelsdorf B."/>
            <person name="Gottschalk G."/>
            <person name="Duerre P."/>
            <person name="Daniel R."/>
        </authorList>
    </citation>
    <scope>NUCLEOTIDE SEQUENCE [LARGE SCALE GENOMIC DNA]</scope>
    <source>
        <strain evidence="1 2">DSM 1496</strain>
    </source>
</reference>
<keyword evidence="2" id="KW-1185">Reference proteome</keyword>
<evidence type="ECO:0000313" key="2">
    <source>
        <dbReference type="Proteomes" id="UP000035704"/>
    </source>
</evidence>
<dbReference type="RefSeq" id="WP_201774976.1">
    <property type="nucleotide sequence ID" value="NZ_CP009687.1"/>
</dbReference>
<dbReference type="AlphaFoldDB" id="A0A0D8I8R5"/>
<evidence type="ECO:0000313" key="1">
    <source>
        <dbReference type="EMBL" id="AKL96990.1"/>
    </source>
</evidence>
<dbReference type="KEGG" id="cace:CACET_c35590"/>
<dbReference type="Proteomes" id="UP000035704">
    <property type="component" value="Chromosome"/>
</dbReference>
<proteinExistence type="predicted"/>
<protein>
    <submittedName>
        <fullName evidence="1">Uncharacterized protein</fullName>
    </submittedName>
</protein>
<sequence length="116" mass="13563">MACIAEFGIIDEFEIDKDYSSKYEPQKYNCVAIDDDILGDWWKKLVLIKTYFHSYSRPNFALARWGVTLIPPESLEAFYNIVSTDRRSKTSKELVDLMILLRKAISENKYVIHYGV</sequence>
<gene>
    <name evidence="1" type="ORF">CACET_c35590</name>
</gene>
<accession>A0A0D8I8R5</accession>
<name>A0A0D8I8R5_9CLOT</name>
<dbReference type="PATRIC" id="fig|84022.5.peg.2223"/>